<protein>
    <recommendedName>
        <fullName evidence="4">Collagen-like protein</fullName>
    </recommendedName>
</protein>
<evidence type="ECO:0008006" key="4">
    <source>
        <dbReference type="Google" id="ProtNLM"/>
    </source>
</evidence>
<evidence type="ECO:0000313" key="2">
    <source>
        <dbReference type="EMBL" id="WXA95679.1"/>
    </source>
</evidence>
<feature type="compositionally biased region" description="Gly residues" evidence="1">
    <location>
        <begin position="223"/>
        <end position="264"/>
    </location>
</feature>
<reference evidence="2 3" key="1">
    <citation type="submission" date="2021-12" db="EMBL/GenBank/DDBJ databases">
        <title>Discovery of the Pendulisporaceae a myxobacterial family with distinct sporulation behavior and unique specialized metabolism.</title>
        <authorList>
            <person name="Garcia R."/>
            <person name="Popoff A."/>
            <person name="Bader C.D."/>
            <person name="Loehr J."/>
            <person name="Walesch S."/>
            <person name="Walt C."/>
            <person name="Boldt J."/>
            <person name="Bunk B."/>
            <person name="Haeckl F.J.F.P.J."/>
            <person name="Gunesch A.P."/>
            <person name="Birkelbach J."/>
            <person name="Nuebel U."/>
            <person name="Pietschmann T."/>
            <person name="Bach T."/>
            <person name="Mueller R."/>
        </authorList>
    </citation>
    <scope>NUCLEOTIDE SEQUENCE [LARGE SCALE GENOMIC DNA]</scope>
    <source>
        <strain evidence="2 3">MSr12523</strain>
    </source>
</reference>
<organism evidence="2 3">
    <name type="scientific">Pendulispora brunnea</name>
    <dbReference type="NCBI Taxonomy" id="2905690"/>
    <lineage>
        <taxon>Bacteria</taxon>
        <taxon>Pseudomonadati</taxon>
        <taxon>Myxococcota</taxon>
        <taxon>Myxococcia</taxon>
        <taxon>Myxococcales</taxon>
        <taxon>Sorangiineae</taxon>
        <taxon>Pendulisporaceae</taxon>
        <taxon>Pendulispora</taxon>
    </lineage>
</organism>
<feature type="region of interest" description="Disordered" evidence="1">
    <location>
        <begin position="286"/>
        <end position="353"/>
    </location>
</feature>
<gene>
    <name evidence="2" type="ORF">LZC95_02330</name>
</gene>
<accession>A0ABZ2KFK3</accession>
<dbReference type="EMBL" id="CP089982">
    <property type="protein sequence ID" value="WXA95679.1"/>
    <property type="molecule type" value="Genomic_DNA"/>
</dbReference>
<feature type="region of interest" description="Disordered" evidence="1">
    <location>
        <begin position="220"/>
        <end position="264"/>
    </location>
</feature>
<feature type="compositionally biased region" description="Gly residues" evidence="1">
    <location>
        <begin position="292"/>
        <end position="308"/>
    </location>
</feature>
<dbReference type="RefSeq" id="WP_394846286.1">
    <property type="nucleotide sequence ID" value="NZ_CP089982.1"/>
</dbReference>
<name>A0ABZ2KFK3_9BACT</name>
<evidence type="ECO:0000256" key="1">
    <source>
        <dbReference type="SAM" id="MobiDB-lite"/>
    </source>
</evidence>
<keyword evidence="3" id="KW-1185">Reference proteome</keyword>
<dbReference type="Proteomes" id="UP001379533">
    <property type="component" value="Chromosome"/>
</dbReference>
<evidence type="ECO:0000313" key="3">
    <source>
        <dbReference type="Proteomes" id="UP001379533"/>
    </source>
</evidence>
<sequence>MAAILLLGVTGCGIPAIDASKVQRLEVVSYEGAYFCPTGENKLAVQAKMSDGSVRSTNASDRSDQFDAAELVWAVSPSMGQVVSNKLDVAFVPNDDITPALEKNVTLDVAMEKNRAAKGTIELTPNFACHQGAWFSAEAGAEGESGSMSYSLFSSFSSRGRSGGNGRSGRSGRDATPVVARVKLVETKRGTLAAVRVMRLSDDYTVTYFVDPKAGRITIMNRGGQGGKGGSGEDGQRGDSGGTCRRGGDGGNGGNGGDGGDGGDGGAVTVYIDASHPELANLIRVDNRGGDAGRGGYRGSGGYGGFGGSDSKKKCNPSDGRTGESGISGSDGRSGRPGPAPQFLMAEPESFTF</sequence>
<proteinExistence type="predicted"/>